<reference evidence="4 5" key="1">
    <citation type="submission" date="2016-11" db="EMBL/GenBank/DDBJ databases">
        <title>Interaction between Lactobacillus species and yeast in water kefir.</title>
        <authorList>
            <person name="Behr J."/>
            <person name="Xu D."/>
            <person name="Vogel R.F."/>
        </authorList>
    </citation>
    <scope>NUCLEOTIDE SEQUENCE [LARGE SCALE GENOMIC DNA]</scope>
    <source>
        <strain evidence="4 5">TMW 1.1827</strain>
    </source>
</reference>
<dbReference type="KEGG" id="lng:BSQ50_09875"/>
<dbReference type="PROSITE" id="PS51186">
    <property type="entry name" value="GNAT"/>
    <property type="match status" value="1"/>
</dbReference>
<organism evidence="4 5">
    <name type="scientific">Liquorilactobacillus nagelii</name>
    <dbReference type="NCBI Taxonomy" id="82688"/>
    <lineage>
        <taxon>Bacteria</taxon>
        <taxon>Bacillati</taxon>
        <taxon>Bacillota</taxon>
        <taxon>Bacilli</taxon>
        <taxon>Lactobacillales</taxon>
        <taxon>Lactobacillaceae</taxon>
        <taxon>Liquorilactobacillus</taxon>
    </lineage>
</organism>
<dbReference type="Gene3D" id="3.40.630.30">
    <property type="match status" value="1"/>
</dbReference>
<name>A0A3S6QXN2_9LACO</name>
<sequence>MDIKIITKDNEEGLLLSNNPFAISGELVVKRNSDCWSYDIKRYSQAKVRRQTFPDENYSLKDVNNIGFALGAFDNNQPIGLAIFQDQRTKYLYLADLKVSKKYRRRGVAKLLLNKAKKLAEAQKYLGFWVIAQNNNLGACLFYLKYGFIIGGLDTKIYDHSSQADKQNIHFYYDF</sequence>
<dbReference type="InterPro" id="IPR000182">
    <property type="entry name" value="GNAT_dom"/>
</dbReference>
<evidence type="ECO:0000256" key="2">
    <source>
        <dbReference type="ARBA" id="ARBA00023315"/>
    </source>
</evidence>
<dbReference type="AlphaFoldDB" id="A0A3S6QXN2"/>
<dbReference type="GO" id="GO:0016747">
    <property type="term" value="F:acyltransferase activity, transferring groups other than amino-acyl groups"/>
    <property type="evidence" value="ECO:0007669"/>
    <property type="project" value="InterPro"/>
</dbReference>
<dbReference type="RefSeq" id="WP_148127077.1">
    <property type="nucleotide sequence ID" value="NZ_CP018180.1"/>
</dbReference>
<accession>A0A3S6QXN2</accession>
<dbReference type="EMBL" id="CP018180">
    <property type="protein sequence ID" value="AUJ32814.1"/>
    <property type="molecule type" value="Genomic_DNA"/>
</dbReference>
<protein>
    <submittedName>
        <fullName evidence="4">GNAT family N-acetyltransferase</fullName>
    </submittedName>
</protein>
<keyword evidence="2" id="KW-0012">Acyltransferase</keyword>
<feature type="domain" description="N-acetyltransferase" evidence="3">
    <location>
        <begin position="33"/>
        <end position="175"/>
    </location>
</feature>
<dbReference type="CDD" id="cd04301">
    <property type="entry name" value="NAT_SF"/>
    <property type="match status" value="1"/>
</dbReference>
<dbReference type="Pfam" id="PF00583">
    <property type="entry name" value="Acetyltransf_1"/>
    <property type="match status" value="1"/>
</dbReference>
<proteinExistence type="predicted"/>
<keyword evidence="1 4" id="KW-0808">Transferase</keyword>
<dbReference type="InterPro" id="IPR016181">
    <property type="entry name" value="Acyl_CoA_acyltransferase"/>
</dbReference>
<dbReference type="SUPFAM" id="SSF55729">
    <property type="entry name" value="Acyl-CoA N-acyltransferases (Nat)"/>
    <property type="match status" value="1"/>
</dbReference>
<dbReference type="Proteomes" id="UP000324497">
    <property type="component" value="Chromosome"/>
</dbReference>
<dbReference type="InterPro" id="IPR008125">
    <property type="entry name" value="Streptothricin_AcTrfase"/>
</dbReference>
<gene>
    <name evidence="4" type="ORF">BSQ50_09875</name>
</gene>
<dbReference type="PANTHER" id="PTHR42919">
    <property type="entry name" value="N-ALPHA-ACETYLTRANSFERASE"/>
    <property type="match status" value="1"/>
</dbReference>
<dbReference type="PRINTS" id="PR01754">
    <property type="entry name" value="SACTRNSFRASE"/>
</dbReference>
<evidence type="ECO:0000313" key="5">
    <source>
        <dbReference type="Proteomes" id="UP000324497"/>
    </source>
</evidence>
<dbReference type="InterPro" id="IPR051556">
    <property type="entry name" value="N-term/lysine_N-AcTrnsfr"/>
</dbReference>
<evidence type="ECO:0000313" key="4">
    <source>
        <dbReference type="EMBL" id="AUJ32814.1"/>
    </source>
</evidence>
<dbReference type="PANTHER" id="PTHR42919:SF8">
    <property type="entry name" value="N-ALPHA-ACETYLTRANSFERASE 50"/>
    <property type="match status" value="1"/>
</dbReference>
<evidence type="ECO:0000256" key="1">
    <source>
        <dbReference type="ARBA" id="ARBA00022679"/>
    </source>
</evidence>
<evidence type="ECO:0000259" key="3">
    <source>
        <dbReference type="PROSITE" id="PS51186"/>
    </source>
</evidence>
<keyword evidence="5" id="KW-1185">Reference proteome</keyword>